<dbReference type="GO" id="GO:0004842">
    <property type="term" value="F:ubiquitin-protein transferase activity"/>
    <property type="evidence" value="ECO:0007669"/>
    <property type="project" value="InterPro"/>
</dbReference>
<evidence type="ECO:0000313" key="3">
    <source>
        <dbReference type="EMBL" id="CAI2372113.1"/>
    </source>
</evidence>
<dbReference type="Gene3D" id="3.30.40.10">
    <property type="entry name" value="Zinc/RING finger domain, C3HC4 (zinc finger)"/>
    <property type="match status" value="1"/>
</dbReference>
<feature type="domain" description="U-box" evidence="2">
    <location>
        <begin position="170"/>
        <end position="214"/>
    </location>
</feature>
<accession>A0AAD1UMA8</accession>
<name>A0AAD1UMA8_EUPCR</name>
<feature type="coiled-coil region" evidence="1">
    <location>
        <begin position="62"/>
        <end position="96"/>
    </location>
</feature>
<evidence type="ECO:0000256" key="1">
    <source>
        <dbReference type="SAM" id="Coils"/>
    </source>
</evidence>
<comment type="caution">
    <text evidence="3">The sequence shown here is derived from an EMBL/GenBank/DDBJ whole genome shotgun (WGS) entry which is preliminary data.</text>
</comment>
<evidence type="ECO:0000313" key="4">
    <source>
        <dbReference type="Proteomes" id="UP001295684"/>
    </source>
</evidence>
<proteinExistence type="predicted"/>
<dbReference type="AlphaFoldDB" id="A0AAD1UMA8"/>
<dbReference type="EMBL" id="CAMPGE010013375">
    <property type="protein sequence ID" value="CAI2372113.1"/>
    <property type="molecule type" value="Genomic_DNA"/>
</dbReference>
<keyword evidence="1" id="KW-0175">Coiled coil</keyword>
<sequence length="270" mass="30743">MFKTILNIPDGINGNWKWDTYQEGIMRPLNRVDIKAEGSHYDSTHSYSTNSDTLLFASQNQVNEICRENEDLKIKIETLKNENKNIREQKDQILKTWNEECNENIKLKQKINTLLQSSYKLSPTVKATPLSHVENIAPAVNSKCTCTPLSVSLSSVNQSLFMDLLSKLHDALCCPLSQTLLETPVITPLGDTFSKESFKNHIISKGCKDMDKPDTFLASFTQNYLSDSNVTFRHPFVRLKLAASQIYPNKVINEILKIYNEYCEVGNMKV</sequence>
<dbReference type="SUPFAM" id="SSF57850">
    <property type="entry name" value="RING/U-box"/>
    <property type="match status" value="1"/>
</dbReference>
<dbReference type="Proteomes" id="UP001295684">
    <property type="component" value="Unassembled WGS sequence"/>
</dbReference>
<dbReference type="GO" id="GO:0016567">
    <property type="term" value="P:protein ubiquitination"/>
    <property type="evidence" value="ECO:0007669"/>
    <property type="project" value="InterPro"/>
</dbReference>
<keyword evidence="4" id="KW-1185">Reference proteome</keyword>
<dbReference type="InterPro" id="IPR003613">
    <property type="entry name" value="Ubox_domain"/>
</dbReference>
<dbReference type="InterPro" id="IPR013083">
    <property type="entry name" value="Znf_RING/FYVE/PHD"/>
</dbReference>
<evidence type="ECO:0000259" key="2">
    <source>
        <dbReference type="Pfam" id="PF04564"/>
    </source>
</evidence>
<gene>
    <name evidence="3" type="ORF">ECRASSUSDP1_LOCUS13441</name>
</gene>
<dbReference type="Pfam" id="PF04564">
    <property type="entry name" value="U-box"/>
    <property type="match status" value="1"/>
</dbReference>
<organism evidence="3 4">
    <name type="scientific">Euplotes crassus</name>
    <dbReference type="NCBI Taxonomy" id="5936"/>
    <lineage>
        <taxon>Eukaryota</taxon>
        <taxon>Sar</taxon>
        <taxon>Alveolata</taxon>
        <taxon>Ciliophora</taxon>
        <taxon>Intramacronucleata</taxon>
        <taxon>Spirotrichea</taxon>
        <taxon>Hypotrichia</taxon>
        <taxon>Euplotida</taxon>
        <taxon>Euplotidae</taxon>
        <taxon>Moneuplotes</taxon>
    </lineage>
</organism>
<reference evidence="3" key="1">
    <citation type="submission" date="2023-07" db="EMBL/GenBank/DDBJ databases">
        <authorList>
            <consortium name="AG Swart"/>
            <person name="Singh M."/>
            <person name="Singh A."/>
            <person name="Seah K."/>
            <person name="Emmerich C."/>
        </authorList>
    </citation>
    <scope>NUCLEOTIDE SEQUENCE</scope>
    <source>
        <strain evidence="3">DP1</strain>
    </source>
</reference>
<protein>
    <recommendedName>
        <fullName evidence="2">U-box domain-containing protein</fullName>
    </recommendedName>
</protein>